<dbReference type="Proteomes" id="UP000319613">
    <property type="component" value="Unassembled WGS sequence"/>
</dbReference>
<dbReference type="SUPFAM" id="SSF54843">
    <property type="entry name" value="Ribosomal protein L22"/>
    <property type="match status" value="1"/>
</dbReference>
<keyword evidence="2 7" id="KW-0699">rRNA-binding</keyword>
<feature type="compositionally biased region" description="Basic and acidic residues" evidence="11">
    <location>
        <begin position="166"/>
        <end position="176"/>
    </location>
</feature>
<dbReference type="CDD" id="cd00336">
    <property type="entry name" value="Ribosomal_L22"/>
    <property type="match status" value="1"/>
</dbReference>
<keyword evidence="5 7" id="KW-0687">Ribonucleoprotein</keyword>
<dbReference type="InterPro" id="IPR036394">
    <property type="entry name" value="Ribosomal_uL22_sf"/>
</dbReference>
<gene>
    <name evidence="7" type="primary">rplV</name>
    <name evidence="12" type="ORF">G01um101477_425</name>
</gene>
<name>A0A554JB61_9BACT</name>
<comment type="subunit">
    <text evidence="7 9">Part of the 50S ribosomal subunit.</text>
</comment>
<keyword evidence="4 7" id="KW-0689">Ribosomal protein</keyword>
<dbReference type="InterPro" id="IPR047867">
    <property type="entry name" value="Ribosomal_uL22_bac/org-type"/>
</dbReference>
<dbReference type="Gene3D" id="3.90.470.10">
    <property type="entry name" value="Ribosomal protein L22/L17"/>
    <property type="match status" value="1"/>
</dbReference>
<evidence type="ECO:0000256" key="10">
    <source>
        <dbReference type="RuleBase" id="RU004008"/>
    </source>
</evidence>
<feature type="compositionally biased region" description="Basic and acidic residues" evidence="11">
    <location>
        <begin position="135"/>
        <end position="159"/>
    </location>
</feature>
<keyword evidence="3 7" id="KW-0694">RNA-binding</keyword>
<dbReference type="PANTHER" id="PTHR13501:SF8">
    <property type="entry name" value="LARGE RIBOSOMAL SUBUNIT PROTEIN UL22M"/>
    <property type="match status" value="1"/>
</dbReference>
<organism evidence="12 13">
    <name type="scientific">Candidatus Doudnabacteria bacterium Gr01-1014_77</name>
    <dbReference type="NCBI Taxonomy" id="2017133"/>
    <lineage>
        <taxon>Bacteria</taxon>
        <taxon>Candidatus Doudnaibacteriota</taxon>
    </lineage>
</organism>
<protein>
    <recommendedName>
        <fullName evidence="6 7">Large ribosomal subunit protein uL22</fullName>
    </recommendedName>
</protein>
<evidence type="ECO:0000256" key="4">
    <source>
        <dbReference type="ARBA" id="ARBA00022980"/>
    </source>
</evidence>
<evidence type="ECO:0000256" key="5">
    <source>
        <dbReference type="ARBA" id="ARBA00023274"/>
    </source>
</evidence>
<evidence type="ECO:0000313" key="12">
    <source>
        <dbReference type="EMBL" id="TSC65540.1"/>
    </source>
</evidence>
<comment type="function">
    <text evidence="7">The globular domain of the protein is located near the polypeptide exit tunnel on the outside of the subunit, while an extended beta-hairpin is found that lines the wall of the exit tunnel in the center of the 70S ribosome.</text>
</comment>
<evidence type="ECO:0000256" key="11">
    <source>
        <dbReference type="SAM" id="MobiDB-lite"/>
    </source>
</evidence>
<comment type="function">
    <text evidence="7 10">This protein binds specifically to 23S rRNA; its binding is stimulated by other ribosomal proteins, e.g., L4, L17, and L20. It is important during the early stages of 50S assembly. It makes multiple contacts with different domains of the 23S rRNA in the assembled 50S subunit and ribosome.</text>
</comment>
<reference evidence="12 13" key="1">
    <citation type="submission" date="2017-07" db="EMBL/GenBank/DDBJ databases">
        <title>Mechanisms for carbon and nitrogen cycling indicate functional differentiation within the Candidate Phyla Radiation.</title>
        <authorList>
            <person name="Danczak R.E."/>
            <person name="Johnston M.D."/>
            <person name="Kenah C."/>
            <person name="Slattery M."/>
            <person name="Wrighton K.C."/>
            <person name="Wilkins M.J."/>
        </authorList>
    </citation>
    <scope>NUCLEOTIDE SEQUENCE [LARGE SCALE GENOMIC DNA]</scope>
    <source>
        <strain evidence="12">Gr01-1014_77</strain>
    </source>
</reference>
<evidence type="ECO:0000256" key="9">
    <source>
        <dbReference type="RuleBase" id="RU004006"/>
    </source>
</evidence>
<evidence type="ECO:0000256" key="8">
    <source>
        <dbReference type="RuleBase" id="RU004005"/>
    </source>
</evidence>
<dbReference type="HAMAP" id="MF_01331_B">
    <property type="entry name" value="Ribosomal_uL22_B"/>
    <property type="match status" value="1"/>
</dbReference>
<evidence type="ECO:0000256" key="3">
    <source>
        <dbReference type="ARBA" id="ARBA00022884"/>
    </source>
</evidence>
<dbReference type="GO" id="GO:0006412">
    <property type="term" value="P:translation"/>
    <property type="evidence" value="ECO:0007669"/>
    <property type="project" value="UniProtKB-UniRule"/>
</dbReference>
<dbReference type="GO" id="GO:0019843">
    <property type="term" value="F:rRNA binding"/>
    <property type="evidence" value="ECO:0007669"/>
    <property type="project" value="UniProtKB-UniRule"/>
</dbReference>
<dbReference type="InterPro" id="IPR001063">
    <property type="entry name" value="Ribosomal_uL22"/>
</dbReference>
<dbReference type="Pfam" id="PF00237">
    <property type="entry name" value="Ribosomal_L22"/>
    <property type="match status" value="1"/>
</dbReference>
<dbReference type="GO" id="GO:0022625">
    <property type="term" value="C:cytosolic large ribosomal subunit"/>
    <property type="evidence" value="ECO:0007669"/>
    <property type="project" value="TreeGrafter"/>
</dbReference>
<evidence type="ECO:0000256" key="7">
    <source>
        <dbReference type="HAMAP-Rule" id="MF_01331"/>
    </source>
</evidence>
<evidence type="ECO:0000256" key="2">
    <source>
        <dbReference type="ARBA" id="ARBA00022730"/>
    </source>
</evidence>
<feature type="compositionally biased region" description="Basic residues" evidence="11">
    <location>
        <begin position="181"/>
        <end position="192"/>
    </location>
</feature>
<dbReference type="InterPro" id="IPR005727">
    <property type="entry name" value="Ribosomal_uL22_bac/chlpt-type"/>
</dbReference>
<evidence type="ECO:0000256" key="1">
    <source>
        <dbReference type="ARBA" id="ARBA00009451"/>
    </source>
</evidence>
<dbReference type="GO" id="GO:0003735">
    <property type="term" value="F:structural constituent of ribosome"/>
    <property type="evidence" value="ECO:0007669"/>
    <property type="project" value="InterPro"/>
</dbReference>
<sequence length="192" mass="21484">MAKKTTEKKNIVKTAEAHARFVRISPRKARLVTNLVKNMYALDALVQLRFVSKKASAVIADVIKSAISNGSNNFNLKKESLFIKTITVDGGPKLKRYMPRAQGRASELRKPVSHNNVLLEERAGKAKHSIAGLGFEKKVKEEKPTEAKTSKEELSEEANKPTTRNQVDKGEQDIKKSTVTQKRRLFNRKSGV</sequence>
<dbReference type="PANTHER" id="PTHR13501">
    <property type="entry name" value="CHLOROPLAST 50S RIBOSOMAL PROTEIN L22-RELATED"/>
    <property type="match status" value="1"/>
</dbReference>
<evidence type="ECO:0000256" key="6">
    <source>
        <dbReference type="ARBA" id="ARBA00035207"/>
    </source>
</evidence>
<dbReference type="AlphaFoldDB" id="A0A554JB61"/>
<accession>A0A554JB61</accession>
<evidence type="ECO:0000313" key="13">
    <source>
        <dbReference type="Proteomes" id="UP000319613"/>
    </source>
</evidence>
<feature type="region of interest" description="Disordered" evidence="11">
    <location>
        <begin position="135"/>
        <end position="192"/>
    </location>
</feature>
<dbReference type="EMBL" id="VMFF01000040">
    <property type="protein sequence ID" value="TSC65540.1"/>
    <property type="molecule type" value="Genomic_DNA"/>
</dbReference>
<comment type="caution">
    <text evidence="12">The sequence shown here is derived from an EMBL/GenBank/DDBJ whole genome shotgun (WGS) entry which is preliminary data.</text>
</comment>
<comment type="similarity">
    <text evidence="1 7 8">Belongs to the universal ribosomal protein uL22 family.</text>
</comment>
<dbReference type="NCBIfam" id="TIGR01044">
    <property type="entry name" value="rplV_bact"/>
    <property type="match status" value="1"/>
</dbReference>
<proteinExistence type="inferred from homology"/>